<accession>A0ABN2N820</accession>
<evidence type="ECO:0000313" key="1">
    <source>
        <dbReference type="EMBL" id="GAA1855801.1"/>
    </source>
</evidence>
<dbReference type="EMBL" id="BAAANL010000002">
    <property type="protein sequence ID" value="GAA1855801.1"/>
    <property type="molecule type" value="Genomic_DNA"/>
</dbReference>
<sequence length="228" mass="24372">MIDDLMEILENAFDDAGVPRRSYVTQARGDGGRFDFDGISPVTILRAVLGQLSSRLRTHNRSRSASQRLDLRLALHDGYVVPRRTDRDNNGPAANLLHGILDSAELKGLLEVQDQGWVLALSESIWSGILRPGYGDFETATFEPMEIAVKHGSPVAVWTTSSMNYPAVPLAMDPGAENQAAEGVRAGAGHPAENRPGRAGGVFFGGPVTISGAGVVEGDGHFDLRGRA</sequence>
<dbReference type="Proteomes" id="UP001501094">
    <property type="component" value="Unassembled WGS sequence"/>
</dbReference>
<reference evidence="1 2" key="1">
    <citation type="journal article" date="2019" name="Int. J. Syst. Evol. Microbiol.">
        <title>The Global Catalogue of Microorganisms (GCM) 10K type strain sequencing project: providing services to taxonomists for standard genome sequencing and annotation.</title>
        <authorList>
            <consortium name="The Broad Institute Genomics Platform"/>
            <consortium name="The Broad Institute Genome Sequencing Center for Infectious Disease"/>
            <person name="Wu L."/>
            <person name="Ma J."/>
        </authorList>
    </citation>
    <scope>NUCLEOTIDE SEQUENCE [LARGE SCALE GENOMIC DNA]</scope>
    <source>
        <strain evidence="1 2">JCM 14326</strain>
    </source>
</reference>
<comment type="caution">
    <text evidence="1">The sequence shown here is derived from an EMBL/GenBank/DDBJ whole genome shotgun (WGS) entry which is preliminary data.</text>
</comment>
<evidence type="ECO:0000313" key="2">
    <source>
        <dbReference type="Proteomes" id="UP001501094"/>
    </source>
</evidence>
<protein>
    <submittedName>
        <fullName evidence="1">Uncharacterized protein</fullName>
    </submittedName>
</protein>
<gene>
    <name evidence="1" type="ORF">GCM10009751_10970</name>
</gene>
<proteinExistence type="predicted"/>
<name>A0ABN2N820_9MICO</name>
<organism evidence="1 2">
    <name type="scientific">Myceligenerans crystallogenes</name>
    <dbReference type="NCBI Taxonomy" id="316335"/>
    <lineage>
        <taxon>Bacteria</taxon>
        <taxon>Bacillati</taxon>
        <taxon>Actinomycetota</taxon>
        <taxon>Actinomycetes</taxon>
        <taxon>Micrococcales</taxon>
        <taxon>Promicromonosporaceae</taxon>
        <taxon>Myceligenerans</taxon>
    </lineage>
</organism>
<keyword evidence="2" id="KW-1185">Reference proteome</keyword>